<protein>
    <submittedName>
        <fullName evidence="1">9232_t:CDS:1</fullName>
    </submittedName>
</protein>
<accession>A0ACA9N4K0</accession>
<reference evidence="1" key="1">
    <citation type="submission" date="2021-06" db="EMBL/GenBank/DDBJ databases">
        <authorList>
            <person name="Kallberg Y."/>
            <person name="Tangrot J."/>
            <person name="Rosling A."/>
        </authorList>
    </citation>
    <scope>NUCLEOTIDE SEQUENCE</scope>
    <source>
        <strain evidence="1">IL203A</strain>
    </source>
</reference>
<evidence type="ECO:0000313" key="2">
    <source>
        <dbReference type="Proteomes" id="UP000789702"/>
    </source>
</evidence>
<dbReference type="EMBL" id="CAJVPU010013696">
    <property type="protein sequence ID" value="CAG8634418.1"/>
    <property type="molecule type" value="Genomic_DNA"/>
</dbReference>
<dbReference type="Proteomes" id="UP000789702">
    <property type="component" value="Unassembled WGS sequence"/>
</dbReference>
<name>A0ACA9N4K0_9GLOM</name>
<evidence type="ECO:0000313" key="1">
    <source>
        <dbReference type="EMBL" id="CAG8634418.1"/>
    </source>
</evidence>
<proteinExistence type="predicted"/>
<sequence length="189" mass="21744">MSTSNNTTNVITQDCSGCGKSKPASEFTRQRGNKKIIGSTCNKSNQFFFPRFLATLRHHDYPFITFGEMGIPRINANNNPWNNVLHNKVLETMPVSESSSIQNTSALVTNRYEIIENRKDELSSDLKMFETLVKIINNNIENDKLYEAYKVLRQPLVNETIACNEALNAKKQQKTWKSRKTYNLAFWLQ</sequence>
<keyword evidence="2" id="KW-1185">Reference proteome</keyword>
<gene>
    <name evidence="1" type="ORF">DHETER_LOCUS8538</name>
</gene>
<organism evidence="1 2">
    <name type="scientific">Dentiscutata heterogama</name>
    <dbReference type="NCBI Taxonomy" id="1316150"/>
    <lineage>
        <taxon>Eukaryota</taxon>
        <taxon>Fungi</taxon>
        <taxon>Fungi incertae sedis</taxon>
        <taxon>Mucoromycota</taxon>
        <taxon>Glomeromycotina</taxon>
        <taxon>Glomeromycetes</taxon>
        <taxon>Diversisporales</taxon>
        <taxon>Gigasporaceae</taxon>
        <taxon>Dentiscutata</taxon>
    </lineage>
</organism>
<comment type="caution">
    <text evidence="1">The sequence shown here is derived from an EMBL/GenBank/DDBJ whole genome shotgun (WGS) entry which is preliminary data.</text>
</comment>